<gene>
    <name evidence="1" type="ORF">LCGC14_1032270</name>
</gene>
<comment type="caution">
    <text evidence="1">The sequence shown here is derived from an EMBL/GenBank/DDBJ whole genome shotgun (WGS) entry which is preliminary data.</text>
</comment>
<dbReference type="EMBL" id="LAZR01004197">
    <property type="protein sequence ID" value="KKN10851.1"/>
    <property type="molecule type" value="Genomic_DNA"/>
</dbReference>
<protein>
    <submittedName>
        <fullName evidence="1">Uncharacterized protein</fullName>
    </submittedName>
</protein>
<proteinExistence type="predicted"/>
<name>A0A0F9QCC1_9ZZZZ</name>
<reference evidence="1" key="1">
    <citation type="journal article" date="2015" name="Nature">
        <title>Complex archaea that bridge the gap between prokaryotes and eukaryotes.</title>
        <authorList>
            <person name="Spang A."/>
            <person name="Saw J.H."/>
            <person name="Jorgensen S.L."/>
            <person name="Zaremba-Niedzwiedzka K."/>
            <person name="Martijn J."/>
            <person name="Lind A.E."/>
            <person name="van Eijk R."/>
            <person name="Schleper C."/>
            <person name="Guy L."/>
            <person name="Ettema T.J."/>
        </authorList>
    </citation>
    <scope>NUCLEOTIDE SEQUENCE</scope>
</reference>
<accession>A0A0F9QCC1</accession>
<evidence type="ECO:0000313" key="1">
    <source>
        <dbReference type="EMBL" id="KKN10851.1"/>
    </source>
</evidence>
<organism evidence="1">
    <name type="scientific">marine sediment metagenome</name>
    <dbReference type="NCBI Taxonomy" id="412755"/>
    <lineage>
        <taxon>unclassified sequences</taxon>
        <taxon>metagenomes</taxon>
        <taxon>ecological metagenomes</taxon>
    </lineage>
</organism>
<sequence>MNKFRIFISKATKKYSDFKAKINTLKNKFLDGYQYAILFLEVKVKRFKVNFDRYYFNLLKRFDNIKAKIDVLRQVRFINKATRLENKLMYVKAKIKIV</sequence>
<dbReference type="AlphaFoldDB" id="A0A0F9QCC1"/>